<protein>
    <submittedName>
        <fullName evidence="1">Protein CBG27091</fullName>
    </submittedName>
</protein>
<keyword evidence="2" id="KW-1185">Reference proteome</keyword>
<dbReference type="RefSeq" id="XP_045098910.1">
    <property type="nucleotide sequence ID" value="XM_045237676.1"/>
</dbReference>
<reference evidence="1 2" key="1">
    <citation type="journal article" date="2003" name="PLoS Biol.">
        <title>The genome sequence of Caenorhabditis briggsae: a platform for comparative genomics.</title>
        <authorList>
            <person name="Stein L.D."/>
            <person name="Bao Z."/>
            <person name="Blasiar D."/>
            <person name="Blumenthal T."/>
            <person name="Brent M.R."/>
            <person name="Chen N."/>
            <person name="Chinwalla A."/>
            <person name="Clarke L."/>
            <person name="Clee C."/>
            <person name="Coghlan A."/>
            <person name="Coulson A."/>
            <person name="D'Eustachio P."/>
            <person name="Fitch D.H."/>
            <person name="Fulton L.A."/>
            <person name="Fulton R.E."/>
            <person name="Griffiths-Jones S."/>
            <person name="Harris T.W."/>
            <person name="Hillier L.W."/>
            <person name="Kamath R."/>
            <person name="Kuwabara P.E."/>
            <person name="Mardis E.R."/>
            <person name="Marra M.A."/>
            <person name="Miner T.L."/>
            <person name="Minx P."/>
            <person name="Mullikin J.C."/>
            <person name="Plumb R.W."/>
            <person name="Rogers J."/>
            <person name="Schein J.E."/>
            <person name="Sohrmann M."/>
            <person name="Spieth J."/>
            <person name="Stajich J.E."/>
            <person name="Wei C."/>
            <person name="Willey D."/>
            <person name="Wilson R.K."/>
            <person name="Durbin R."/>
            <person name="Waterston R.H."/>
        </authorList>
    </citation>
    <scope>NUCLEOTIDE SEQUENCE [LARGE SCALE GENOMIC DNA]</scope>
    <source>
        <strain evidence="1 2">AF16</strain>
    </source>
</reference>
<dbReference type="CTD" id="68918551"/>
<dbReference type="KEGG" id="cbr:CBG_27091"/>
<accession>B6IHG7</accession>
<proteinExistence type="predicted"/>
<gene>
    <name evidence="1" type="ORF">CBG27091</name>
    <name evidence="1" type="ORF">CBG_27091</name>
</gene>
<evidence type="ECO:0000313" key="2">
    <source>
        <dbReference type="Proteomes" id="UP000008549"/>
    </source>
</evidence>
<sequence length="28" mass="3249">MVVNSGLVHNVFIDTRWAIEVPEEYSRS</sequence>
<dbReference type="AlphaFoldDB" id="B6IHG7"/>
<dbReference type="HOGENOM" id="CLU_3413285_0_0_1"/>
<reference evidence="1 2" key="2">
    <citation type="journal article" date="2011" name="PLoS Genet.">
        <title>Caenorhabditis briggsae recombinant inbred line genotypes reveal inter-strain incompatibility and the evolution of recombination.</title>
        <authorList>
            <person name="Ross J.A."/>
            <person name="Koboldt D.C."/>
            <person name="Staisch J.E."/>
            <person name="Chamberlin H.M."/>
            <person name="Gupta B.P."/>
            <person name="Miller R.D."/>
            <person name="Baird S.E."/>
            <person name="Haag E.S."/>
        </authorList>
    </citation>
    <scope>NUCLEOTIDE SEQUENCE [LARGE SCALE GENOMIC DNA]</scope>
    <source>
        <strain evidence="1 2">AF16</strain>
    </source>
</reference>
<name>B6IHG7_CAEBR</name>
<organism evidence="1 2">
    <name type="scientific">Caenorhabditis briggsae</name>
    <dbReference type="NCBI Taxonomy" id="6238"/>
    <lineage>
        <taxon>Eukaryota</taxon>
        <taxon>Metazoa</taxon>
        <taxon>Ecdysozoa</taxon>
        <taxon>Nematoda</taxon>
        <taxon>Chromadorea</taxon>
        <taxon>Rhabditida</taxon>
        <taxon>Rhabditina</taxon>
        <taxon>Rhabditomorpha</taxon>
        <taxon>Rhabditoidea</taxon>
        <taxon>Rhabditidae</taxon>
        <taxon>Peloderinae</taxon>
        <taxon>Caenorhabditis</taxon>
    </lineage>
</organism>
<dbReference type="Proteomes" id="UP000008549">
    <property type="component" value="Unassembled WGS sequence"/>
</dbReference>
<dbReference type="InParanoid" id="B6IHG7"/>
<evidence type="ECO:0000313" key="1">
    <source>
        <dbReference type="EMBL" id="CAR99347.1"/>
    </source>
</evidence>
<dbReference type="GeneID" id="68918551"/>
<dbReference type="EMBL" id="HE600954">
    <property type="protein sequence ID" value="CAR99347.1"/>
    <property type="molecule type" value="Genomic_DNA"/>
</dbReference>